<organism evidence="2 3">
    <name type="scientific">Halobacillus karajensis</name>
    <dbReference type="NCBI Taxonomy" id="195088"/>
    <lineage>
        <taxon>Bacteria</taxon>
        <taxon>Bacillati</taxon>
        <taxon>Bacillota</taxon>
        <taxon>Bacilli</taxon>
        <taxon>Bacillales</taxon>
        <taxon>Bacillaceae</taxon>
        <taxon>Halobacillus</taxon>
    </lineage>
</organism>
<gene>
    <name evidence="2" type="ORF">BN983_02241</name>
</gene>
<dbReference type="AlphaFoldDB" id="A0A024P522"/>
<name>A0A024P522_9BACI</name>
<sequence>MTKPLSNAFALIPFAIFIFLFIGSGIVTGDFYQMPVLVALFIAILAALAMNRKTDFQTKVSQLRASQHYFNGHYIPACWSFRSRCFRDGGCRIHR</sequence>
<keyword evidence="1" id="KW-1133">Transmembrane helix</keyword>
<evidence type="ECO:0000256" key="1">
    <source>
        <dbReference type="SAM" id="Phobius"/>
    </source>
</evidence>
<accession>A0A024P522</accession>
<evidence type="ECO:0000313" key="3">
    <source>
        <dbReference type="Proteomes" id="UP000028868"/>
    </source>
</evidence>
<protein>
    <submittedName>
        <fullName evidence="2">Uncharacterized protein</fullName>
    </submittedName>
</protein>
<dbReference type="EMBL" id="CCDI010000002">
    <property type="protein sequence ID" value="CDQ23980.1"/>
    <property type="molecule type" value="Genomic_DNA"/>
</dbReference>
<reference evidence="2 3" key="2">
    <citation type="submission" date="2014-05" db="EMBL/GenBank/DDBJ databases">
        <title>Draft genome sequence of Halobacillus karajensis HK-03.</title>
        <authorList>
            <person name="Khelaifia S."/>
            <person name="Croce O."/>
            <person name="Lagier J.C."/>
            <person name="Raoult D."/>
        </authorList>
    </citation>
    <scope>NUCLEOTIDE SEQUENCE [LARGE SCALE GENOMIC DNA]</scope>
    <source>
        <strain evidence="2 3">HD-03</strain>
    </source>
</reference>
<evidence type="ECO:0000313" key="2">
    <source>
        <dbReference type="EMBL" id="CDQ23980.1"/>
    </source>
</evidence>
<keyword evidence="3" id="KW-1185">Reference proteome</keyword>
<feature type="transmembrane region" description="Helical" evidence="1">
    <location>
        <begin position="7"/>
        <end position="26"/>
    </location>
</feature>
<keyword evidence="1" id="KW-0812">Transmembrane</keyword>
<feature type="transmembrane region" description="Helical" evidence="1">
    <location>
        <begin position="32"/>
        <end position="50"/>
    </location>
</feature>
<reference evidence="3" key="1">
    <citation type="submission" date="2014-03" db="EMBL/GenBank/DDBJ databases">
        <authorList>
            <person name="Urmite Genomes U."/>
        </authorList>
    </citation>
    <scope>NUCLEOTIDE SEQUENCE [LARGE SCALE GENOMIC DNA]</scope>
    <source>
        <strain evidence="3">HD-03</strain>
    </source>
</reference>
<dbReference type="Proteomes" id="UP000028868">
    <property type="component" value="Unassembled WGS sequence"/>
</dbReference>
<proteinExistence type="predicted"/>
<comment type="caution">
    <text evidence="2">The sequence shown here is derived from an EMBL/GenBank/DDBJ whole genome shotgun (WGS) entry which is preliminary data.</text>
</comment>
<keyword evidence="1" id="KW-0472">Membrane</keyword>